<dbReference type="InterPro" id="IPR021333">
    <property type="entry name" value="DUF2946"/>
</dbReference>
<organism evidence="1 2">
    <name type="scientific">Pseudooceanicola lipolyticus</name>
    <dbReference type="NCBI Taxonomy" id="2029104"/>
    <lineage>
        <taxon>Bacteria</taxon>
        <taxon>Pseudomonadati</taxon>
        <taxon>Pseudomonadota</taxon>
        <taxon>Alphaproteobacteria</taxon>
        <taxon>Rhodobacterales</taxon>
        <taxon>Paracoccaceae</taxon>
        <taxon>Pseudooceanicola</taxon>
    </lineage>
</organism>
<reference evidence="1 2" key="1">
    <citation type="journal article" date="2018" name="Int. J. Syst. Evol. Microbiol.">
        <title>Pseudooceanicola lipolyticus sp. nov., a marine alphaproteobacterium, reclassification of Oceanicola flagellatus as Pseudooceanicola flagellatus comb. nov. and emended description of the genus Pseudooceanicola.</title>
        <authorList>
            <person name="Huang M.-M."/>
            <person name="Guo L.-L."/>
            <person name="Wu Y.-H."/>
            <person name="Lai Q.-L."/>
            <person name="Shao Z.-Z."/>
            <person name="Wang C.-S."/>
            <person name="Wu M."/>
            <person name="Xu X.-W."/>
        </authorList>
    </citation>
    <scope>NUCLEOTIDE SEQUENCE [LARGE SCALE GENOMIC DNA]</scope>
    <source>
        <strain evidence="1 2">157</strain>
    </source>
</reference>
<evidence type="ECO:0008006" key="3">
    <source>
        <dbReference type="Google" id="ProtNLM"/>
    </source>
</evidence>
<comment type="caution">
    <text evidence="1">The sequence shown here is derived from an EMBL/GenBank/DDBJ whole genome shotgun (WGS) entry which is preliminary data.</text>
</comment>
<gene>
    <name evidence="1" type="ORF">CVM52_24660</name>
</gene>
<accession>A0A2M8ITX7</accession>
<dbReference type="OrthoDB" id="7876907at2"/>
<keyword evidence="2" id="KW-1185">Reference proteome</keyword>
<dbReference type="RefSeq" id="WP_100164936.1">
    <property type="nucleotide sequence ID" value="NZ_PGTB01000267.1"/>
</dbReference>
<proteinExistence type="predicted"/>
<dbReference type="Pfam" id="PF11162">
    <property type="entry name" value="DUF2946"/>
    <property type="match status" value="1"/>
</dbReference>
<dbReference type="EMBL" id="PGTB01000267">
    <property type="protein sequence ID" value="PJE33978.1"/>
    <property type="molecule type" value="Genomic_DNA"/>
</dbReference>
<protein>
    <recommendedName>
        <fullName evidence="3">DUF2946 domain-containing protein</fullName>
    </recommendedName>
</protein>
<sequence length="129" mass="13973">MHRGRRLNHLPLRSWLLLAPALLMLLVPASIMPGRQSDGSLTIVICTGSGPLELRVDPDTGQPVEGEDIQTGSACHWNLLRDTAMLPETGAPVAAAAGFARPTDTTARTLPHRRLHFERPPARASPFLT</sequence>
<dbReference type="AlphaFoldDB" id="A0A2M8ITX7"/>
<evidence type="ECO:0000313" key="1">
    <source>
        <dbReference type="EMBL" id="PJE33978.1"/>
    </source>
</evidence>
<evidence type="ECO:0000313" key="2">
    <source>
        <dbReference type="Proteomes" id="UP000231553"/>
    </source>
</evidence>
<name>A0A2M8ITX7_9RHOB</name>
<dbReference type="Proteomes" id="UP000231553">
    <property type="component" value="Unassembled WGS sequence"/>
</dbReference>